<dbReference type="InterPro" id="IPR025672">
    <property type="entry name" value="Sigma_reg_C_dom"/>
</dbReference>
<reference evidence="2 3" key="1">
    <citation type="journal article" date="2010" name="BMC Genomics">
        <title>Genome sequence of the pattern forming Paenibacillus vortex bacterium reveals potential for thriving in complex environments.</title>
        <authorList>
            <person name="Sirota-Madi A."/>
            <person name="Olender T."/>
            <person name="Helman Y."/>
            <person name="Ingham C."/>
            <person name="Brainis I."/>
            <person name="Roth D."/>
            <person name="Hagi E."/>
            <person name="Brodsky L."/>
            <person name="Leshkowitz D."/>
            <person name="Galatenko V."/>
            <person name="Nikolaev V."/>
            <person name="Mugasimangalam R.C."/>
            <person name="Bransburg-Zabary S."/>
            <person name="Gutnick D.L."/>
            <person name="Lancet D."/>
            <person name="Ben-Jacob E."/>
        </authorList>
    </citation>
    <scope>NUCLEOTIDE SEQUENCE [LARGE SCALE GENOMIC DNA]</scope>
    <source>
        <strain evidence="2 3">V453</strain>
    </source>
</reference>
<proteinExistence type="predicted"/>
<dbReference type="Pfam" id="PF13791">
    <property type="entry name" value="Sigma_reg_C"/>
    <property type="match status" value="1"/>
</dbReference>
<evidence type="ECO:0000313" key="3">
    <source>
        <dbReference type="Proteomes" id="UP000003094"/>
    </source>
</evidence>
<protein>
    <recommendedName>
        <fullName evidence="1">Sigma factor regulator C-terminal domain-containing protein</fullName>
    </recommendedName>
</protein>
<evidence type="ECO:0000313" key="2">
    <source>
        <dbReference type="EMBL" id="EFU40706.1"/>
    </source>
</evidence>
<dbReference type="KEGG" id="pvo:PVOR_17589"/>
<evidence type="ECO:0000259" key="1">
    <source>
        <dbReference type="Pfam" id="PF13791"/>
    </source>
</evidence>
<comment type="caution">
    <text evidence="2">The sequence shown here is derived from an EMBL/GenBank/DDBJ whole genome shotgun (WGS) entry which is preliminary data.</text>
</comment>
<dbReference type="Proteomes" id="UP000003094">
    <property type="component" value="Unassembled WGS sequence"/>
</dbReference>
<accession>A0A2R9STK8</accession>
<feature type="domain" description="Sigma factor regulator C-terminal" evidence="1">
    <location>
        <begin position="56"/>
        <end position="210"/>
    </location>
</feature>
<dbReference type="EMBL" id="ADHJ01000025">
    <property type="protein sequence ID" value="EFU40706.1"/>
    <property type="molecule type" value="Genomic_DNA"/>
</dbReference>
<keyword evidence="3" id="KW-1185">Reference proteome</keyword>
<dbReference type="AlphaFoldDB" id="A0A2R9STK8"/>
<sequence length="216" mass="24463">MSGSTKQSISIPDAHMQKNSYEYSRSYNGLNGQREMLFYIPGVDYNDKILNDLPLLQEMDPAKLVEMAISFDKSYSLSEVKQLTPSGLTQTWYWVDTYDNKKIYEPYIDGNGNKSYAIPHSESWAHGFGISPTEPAIEATEQPFLDALERGVQLKGNYHYDFKRIYNYLKKDKSKPDASDVRILGVVVTGTAEEFQVLSGKPYVRGITLGAVVDKY</sequence>
<organism evidence="2 3">
    <name type="scientific">Paenibacillus vortex V453</name>
    <dbReference type="NCBI Taxonomy" id="715225"/>
    <lineage>
        <taxon>Bacteria</taxon>
        <taxon>Bacillati</taxon>
        <taxon>Bacillota</taxon>
        <taxon>Bacilli</taxon>
        <taxon>Bacillales</taxon>
        <taxon>Paenibacillaceae</taxon>
        <taxon>Paenibacillus</taxon>
    </lineage>
</organism>
<name>A0A2R9STK8_9BACL</name>
<gene>
    <name evidence="2" type="ORF">PVOR_17589</name>
</gene>